<dbReference type="EMBL" id="JBBBDM010000002">
    <property type="protein sequence ID" value="MEI5686355.1"/>
    <property type="molecule type" value="Genomic_DNA"/>
</dbReference>
<evidence type="ECO:0000256" key="1">
    <source>
        <dbReference type="SAM" id="SignalP"/>
    </source>
</evidence>
<evidence type="ECO:0000313" key="2">
    <source>
        <dbReference type="EMBL" id="MEI5686355.1"/>
    </source>
</evidence>
<proteinExistence type="predicted"/>
<name>A0ABU8GZT0_9SPHN</name>
<comment type="caution">
    <text evidence="2">The sequence shown here is derived from an EMBL/GenBank/DDBJ whole genome shotgun (WGS) entry which is preliminary data.</text>
</comment>
<dbReference type="Proteomes" id="UP001367771">
    <property type="component" value="Unassembled WGS sequence"/>
</dbReference>
<sequence length="119" mass="12730">MIRPLALVALALPLLAAKSDPFAGLVAQPPVDCISLSNNDGPSVIDGQTILYRRGAGRVWRTGPVGACPSLAPLTTLVVEVYGGQLCRNDRFRVITPGMSIPSAYCRFDRFTPYVKAAK</sequence>
<organism evidence="2 3">
    <name type="scientific">Sphingomonas kyungheensis</name>
    <dbReference type="NCBI Taxonomy" id="1069987"/>
    <lineage>
        <taxon>Bacteria</taxon>
        <taxon>Pseudomonadati</taxon>
        <taxon>Pseudomonadota</taxon>
        <taxon>Alphaproteobacteria</taxon>
        <taxon>Sphingomonadales</taxon>
        <taxon>Sphingomonadaceae</taxon>
        <taxon>Sphingomonas</taxon>
    </lineage>
</organism>
<evidence type="ECO:0000313" key="3">
    <source>
        <dbReference type="Proteomes" id="UP001367771"/>
    </source>
</evidence>
<feature type="signal peptide" evidence="1">
    <location>
        <begin position="1"/>
        <end position="23"/>
    </location>
</feature>
<feature type="chain" id="PRO_5045727051" evidence="1">
    <location>
        <begin position="24"/>
        <end position="119"/>
    </location>
</feature>
<reference evidence="2 3" key="1">
    <citation type="journal article" date="2013" name="Int. J. Syst. Evol. Microbiol.">
        <title>Sphingomonas kyungheensis sp. nov., a bacterium with ginsenoside-converting activity isolated from soil of a ginseng field.</title>
        <authorList>
            <person name="Son H.M."/>
            <person name="Yang J.E."/>
            <person name="Park Y."/>
            <person name="Han C.K."/>
            <person name="Kim S.G."/>
            <person name="Kook M."/>
            <person name="Yi T.H."/>
        </authorList>
    </citation>
    <scope>NUCLEOTIDE SEQUENCE [LARGE SCALE GENOMIC DNA]</scope>
    <source>
        <strain evidence="2 3">LMG 26582</strain>
    </source>
</reference>
<dbReference type="RefSeq" id="WP_235199738.1">
    <property type="nucleotide sequence ID" value="NZ_JBBBDM010000002.1"/>
</dbReference>
<keyword evidence="3" id="KW-1185">Reference proteome</keyword>
<gene>
    <name evidence="2" type="ORF">V8201_04605</name>
</gene>
<accession>A0ABU8GZT0</accession>
<protein>
    <submittedName>
        <fullName evidence="2">Uncharacterized protein</fullName>
    </submittedName>
</protein>
<keyword evidence="1" id="KW-0732">Signal</keyword>